<protein>
    <submittedName>
        <fullName evidence="2">Uncharacterized protein</fullName>
    </submittedName>
</protein>
<name>A0A1B7N9R8_9AGAM</name>
<accession>A0A1B7N9R8</accession>
<feature type="transmembrane region" description="Helical" evidence="1">
    <location>
        <begin position="15"/>
        <end position="35"/>
    </location>
</feature>
<dbReference type="EMBL" id="KV448177">
    <property type="protein sequence ID" value="OAX41554.1"/>
    <property type="molecule type" value="Genomic_DNA"/>
</dbReference>
<dbReference type="AlphaFoldDB" id="A0A1B7N9R8"/>
<evidence type="ECO:0000313" key="3">
    <source>
        <dbReference type="Proteomes" id="UP000092154"/>
    </source>
</evidence>
<evidence type="ECO:0000313" key="2">
    <source>
        <dbReference type="EMBL" id="OAX41554.1"/>
    </source>
</evidence>
<gene>
    <name evidence="2" type="ORF">K503DRAFT_767570</name>
</gene>
<keyword evidence="1" id="KW-0812">Transmembrane</keyword>
<keyword evidence="1" id="KW-1133">Transmembrane helix</keyword>
<proteinExistence type="predicted"/>
<organism evidence="2 3">
    <name type="scientific">Rhizopogon vinicolor AM-OR11-026</name>
    <dbReference type="NCBI Taxonomy" id="1314800"/>
    <lineage>
        <taxon>Eukaryota</taxon>
        <taxon>Fungi</taxon>
        <taxon>Dikarya</taxon>
        <taxon>Basidiomycota</taxon>
        <taxon>Agaricomycotina</taxon>
        <taxon>Agaricomycetes</taxon>
        <taxon>Agaricomycetidae</taxon>
        <taxon>Boletales</taxon>
        <taxon>Suillineae</taxon>
        <taxon>Rhizopogonaceae</taxon>
        <taxon>Rhizopogon</taxon>
    </lineage>
</organism>
<sequence length="70" mass="7896">MIHGSWLPLNWRADIFFVGSLFGRTSVLLSCVSFGRTTHRCIPTLAHSGYLDVGVRNFNRQPELAKGFML</sequence>
<dbReference type="Proteomes" id="UP000092154">
    <property type="component" value="Unassembled WGS sequence"/>
</dbReference>
<dbReference type="InParanoid" id="A0A1B7N9R8"/>
<keyword evidence="3" id="KW-1185">Reference proteome</keyword>
<reference evidence="2 3" key="1">
    <citation type="submission" date="2016-06" db="EMBL/GenBank/DDBJ databases">
        <title>Comparative genomics of the ectomycorrhizal sister species Rhizopogon vinicolor and Rhizopogon vesiculosus (Basidiomycota: Boletales) reveals a divergence of the mating type B locus.</title>
        <authorList>
            <consortium name="DOE Joint Genome Institute"/>
            <person name="Mujic A.B."/>
            <person name="Kuo A."/>
            <person name="Tritt A."/>
            <person name="Lipzen A."/>
            <person name="Chen C."/>
            <person name="Johnson J."/>
            <person name="Sharma A."/>
            <person name="Barry K."/>
            <person name="Grigoriev I.V."/>
            <person name="Spatafora J.W."/>
        </authorList>
    </citation>
    <scope>NUCLEOTIDE SEQUENCE [LARGE SCALE GENOMIC DNA]</scope>
    <source>
        <strain evidence="2 3">AM-OR11-026</strain>
    </source>
</reference>
<keyword evidence="1" id="KW-0472">Membrane</keyword>
<evidence type="ECO:0000256" key="1">
    <source>
        <dbReference type="SAM" id="Phobius"/>
    </source>
</evidence>